<dbReference type="EMBL" id="JAJHJB010000046">
    <property type="protein sequence ID" value="MCC5468029.1"/>
    <property type="molecule type" value="Genomic_DNA"/>
</dbReference>
<evidence type="ECO:0000256" key="1">
    <source>
        <dbReference type="ARBA" id="ARBA00004651"/>
    </source>
</evidence>
<keyword evidence="3" id="KW-1003">Cell membrane</keyword>
<protein>
    <submittedName>
        <fullName evidence="10">ABC transporter permease</fullName>
    </submittedName>
</protein>
<dbReference type="PANTHER" id="PTHR43386">
    <property type="entry name" value="OLIGOPEPTIDE TRANSPORT SYSTEM PERMEASE PROTEIN APPC"/>
    <property type="match status" value="1"/>
</dbReference>
<evidence type="ECO:0000256" key="5">
    <source>
        <dbReference type="ARBA" id="ARBA00022989"/>
    </source>
</evidence>
<keyword evidence="5 8" id="KW-1133">Transmembrane helix</keyword>
<evidence type="ECO:0000313" key="11">
    <source>
        <dbReference type="Proteomes" id="UP001165492"/>
    </source>
</evidence>
<dbReference type="InterPro" id="IPR000515">
    <property type="entry name" value="MetI-like"/>
</dbReference>
<feature type="transmembrane region" description="Helical" evidence="8">
    <location>
        <begin position="23"/>
        <end position="49"/>
    </location>
</feature>
<sequence>MNVNVSTYYCQTSIRKGAWRNMLYVPMTAVGLGMLTIIVLLTLVGPLIVHNDFTTVQMSERLQPSSWQYPLGTDHMGRCIFSRLVAGAQTTLGISGLVIISVTLIGVPLGLVSGYLGGRVDALLMRFVDGVGALPEFILAITICGFLGPNITNLMLAIVLVKWISYARVVRSIVLSEREKDYVLAARVGGCGTAIILWRHLMPQIISPVLVLATLNIGEIILIISSLSYLGLGAQPPAPEWGAMLNDGRPYFQTMPQLMIYPGLAIMLVVISCNLIGDGLRDILDVRSQ</sequence>
<keyword evidence="2 8" id="KW-0813">Transport</keyword>
<organism evidence="10 11">
    <name type="scientific">Pelosinus baikalensis</name>
    <dbReference type="NCBI Taxonomy" id="2892015"/>
    <lineage>
        <taxon>Bacteria</taxon>
        <taxon>Bacillati</taxon>
        <taxon>Bacillota</taxon>
        <taxon>Negativicutes</taxon>
        <taxon>Selenomonadales</taxon>
        <taxon>Sporomusaceae</taxon>
        <taxon>Pelosinus</taxon>
    </lineage>
</organism>
<dbReference type="CDD" id="cd06261">
    <property type="entry name" value="TM_PBP2"/>
    <property type="match status" value="1"/>
</dbReference>
<dbReference type="NCBIfam" id="NF045474">
    <property type="entry name" value="Opp2C"/>
    <property type="match status" value="1"/>
</dbReference>
<comment type="subcellular location">
    <subcellularLocation>
        <location evidence="1 8">Cell membrane</location>
        <topology evidence="1 8">Multi-pass membrane protein</topology>
    </subcellularLocation>
</comment>
<evidence type="ECO:0000256" key="7">
    <source>
        <dbReference type="ARBA" id="ARBA00024202"/>
    </source>
</evidence>
<evidence type="ECO:0000256" key="4">
    <source>
        <dbReference type="ARBA" id="ARBA00022692"/>
    </source>
</evidence>
<evidence type="ECO:0000256" key="2">
    <source>
        <dbReference type="ARBA" id="ARBA00022448"/>
    </source>
</evidence>
<feature type="domain" description="ABC transmembrane type-1" evidence="9">
    <location>
        <begin position="88"/>
        <end position="277"/>
    </location>
</feature>
<gene>
    <name evidence="10" type="ORF">LMF89_22085</name>
</gene>
<dbReference type="InterPro" id="IPR050366">
    <property type="entry name" value="BP-dependent_transpt_permease"/>
</dbReference>
<dbReference type="SUPFAM" id="SSF161098">
    <property type="entry name" value="MetI-like"/>
    <property type="match status" value="1"/>
</dbReference>
<proteinExistence type="inferred from homology"/>
<feature type="transmembrane region" description="Helical" evidence="8">
    <location>
        <begin position="137"/>
        <end position="164"/>
    </location>
</feature>
<dbReference type="PROSITE" id="PS50928">
    <property type="entry name" value="ABC_TM1"/>
    <property type="match status" value="1"/>
</dbReference>
<feature type="transmembrane region" description="Helical" evidence="8">
    <location>
        <begin position="184"/>
        <end position="202"/>
    </location>
</feature>
<accession>A0ABS8HZT6</accession>
<name>A0ABS8HZT6_9FIRM</name>
<feature type="transmembrane region" description="Helical" evidence="8">
    <location>
        <begin position="258"/>
        <end position="277"/>
    </location>
</feature>
<keyword evidence="6 8" id="KW-0472">Membrane</keyword>
<reference evidence="10" key="1">
    <citation type="submission" date="2021-11" db="EMBL/GenBank/DDBJ databases">
        <title>Description of a new species Pelosinus isolated from the bottom sediments of Lake Baikal.</title>
        <authorList>
            <person name="Zakharyuk A."/>
        </authorList>
    </citation>
    <scope>NUCLEOTIDE SEQUENCE</scope>
    <source>
        <strain evidence="10">Bkl1</strain>
    </source>
</reference>
<keyword evidence="4 8" id="KW-0812">Transmembrane</keyword>
<keyword evidence="11" id="KW-1185">Reference proteome</keyword>
<evidence type="ECO:0000313" key="10">
    <source>
        <dbReference type="EMBL" id="MCC5468029.1"/>
    </source>
</evidence>
<evidence type="ECO:0000256" key="3">
    <source>
        <dbReference type="ARBA" id="ARBA00022475"/>
    </source>
</evidence>
<comment type="similarity">
    <text evidence="7">Belongs to the binding-protein-dependent transport system permease family. OppBC subfamily.</text>
</comment>
<evidence type="ECO:0000256" key="8">
    <source>
        <dbReference type="RuleBase" id="RU363032"/>
    </source>
</evidence>
<dbReference type="Gene3D" id="1.10.3720.10">
    <property type="entry name" value="MetI-like"/>
    <property type="match status" value="1"/>
</dbReference>
<dbReference type="Proteomes" id="UP001165492">
    <property type="component" value="Unassembled WGS sequence"/>
</dbReference>
<evidence type="ECO:0000259" key="9">
    <source>
        <dbReference type="PROSITE" id="PS50928"/>
    </source>
</evidence>
<dbReference type="PANTHER" id="PTHR43386:SF1">
    <property type="entry name" value="D,D-DIPEPTIDE TRANSPORT SYSTEM PERMEASE PROTEIN DDPC-RELATED"/>
    <property type="match status" value="1"/>
</dbReference>
<evidence type="ECO:0000256" key="6">
    <source>
        <dbReference type="ARBA" id="ARBA00023136"/>
    </source>
</evidence>
<dbReference type="InterPro" id="IPR035906">
    <property type="entry name" value="MetI-like_sf"/>
</dbReference>
<dbReference type="RefSeq" id="WP_229536940.1">
    <property type="nucleotide sequence ID" value="NZ_JAJHJB010000046.1"/>
</dbReference>
<comment type="caution">
    <text evidence="10">The sequence shown here is derived from an EMBL/GenBank/DDBJ whole genome shotgun (WGS) entry which is preliminary data.</text>
</comment>
<feature type="transmembrane region" description="Helical" evidence="8">
    <location>
        <begin position="209"/>
        <end position="232"/>
    </location>
</feature>
<dbReference type="Pfam" id="PF00528">
    <property type="entry name" value="BPD_transp_1"/>
    <property type="match status" value="1"/>
</dbReference>
<feature type="transmembrane region" description="Helical" evidence="8">
    <location>
        <begin position="92"/>
        <end position="116"/>
    </location>
</feature>
<dbReference type="InterPro" id="IPR053385">
    <property type="entry name" value="ABC_transport_permease"/>
</dbReference>